<sequence>MTQERNDVFSSQVYGQYIESDFILPGLAPAYSQNNTTLKRQVISLAHTSFQQPAQNKRIYVRLNHGIYRSPEYPNHLFGTVDQLGSFKLTPSSVTLAPIDNLPHQHLISFALGSGLGVQLYLRQMIPMHGMAFLNSDNTASLVFGMSGAGKSTLTAACISAGIPVFSDDILPIERRDHELFIHPAHRRLKLSQQLVTELTIPSENHQPVNHSIETAYPNTDKIGWVAPQESFAHEPARVSRLYLLRKVRHQEAGSVSSPMSPFQTINLLRCFVYRPRLIPFLGLNKLFFEQASLFSQTAQLRDLHLPDIKYYSTFNDYAREIKELLQV</sequence>
<evidence type="ECO:0000313" key="1">
    <source>
        <dbReference type="EMBL" id="XDV10126.1"/>
    </source>
</evidence>
<dbReference type="SUPFAM" id="SSF53795">
    <property type="entry name" value="PEP carboxykinase-like"/>
    <property type="match status" value="1"/>
</dbReference>
<evidence type="ECO:0008006" key="2">
    <source>
        <dbReference type="Google" id="ProtNLM"/>
    </source>
</evidence>
<name>A0AB39X7Z8_9GAMM</name>
<accession>A0AB39X7Z8</accession>
<dbReference type="InterPro" id="IPR027417">
    <property type="entry name" value="P-loop_NTPase"/>
</dbReference>
<dbReference type="RefSeq" id="WP_369743439.1">
    <property type="nucleotide sequence ID" value="NZ_CP165718.1"/>
</dbReference>
<dbReference type="AlphaFoldDB" id="A0AB39X7Z8"/>
<dbReference type="Gene3D" id="3.40.50.300">
    <property type="entry name" value="P-loop containing nucleotide triphosphate hydrolases"/>
    <property type="match status" value="1"/>
</dbReference>
<dbReference type="EMBL" id="CP165718">
    <property type="protein sequence ID" value="XDV10126.1"/>
    <property type="molecule type" value="Genomic_DNA"/>
</dbReference>
<protein>
    <recommendedName>
        <fullName evidence="2">Hpr(Ser) kinase/phosphatase</fullName>
    </recommendedName>
</protein>
<gene>
    <name evidence="1" type="ORF">AB8S08_02665</name>
</gene>
<organism evidence="1">
    <name type="scientific">Pseudidiomarina sp. PP-1MA</name>
    <dbReference type="NCBI Taxonomy" id="3237706"/>
    <lineage>
        <taxon>Bacteria</taxon>
        <taxon>Pseudomonadati</taxon>
        <taxon>Pseudomonadota</taxon>
        <taxon>Gammaproteobacteria</taxon>
        <taxon>Alteromonadales</taxon>
        <taxon>Idiomarinaceae</taxon>
        <taxon>Pseudidiomarina</taxon>
    </lineage>
</organism>
<reference evidence="1" key="1">
    <citation type="submission" date="2024-07" db="EMBL/GenBank/DDBJ databases">
        <title>Whole genome sequence of bacterial strains from algal surface.</title>
        <authorList>
            <person name="Kumar P."/>
        </authorList>
    </citation>
    <scope>NUCLEOTIDE SEQUENCE</scope>
    <source>
        <strain evidence="1">PP-1MA</strain>
    </source>
</reference>
<proteinExistence type="predicted"/>